<dbReference type="GO" id="GO:0005975">
    <property type="term" value="P:carbohydrate metabolic process"/>
    <property type="evidence" value="ECO:0007669"/>
    <property type="project" value="UniProtKB-ARBA"/>
</dbReference>
<feature type="domain" description="Rhamnogalacturonan lyase family 11 C-terminal" evidence="3">
    <location>
        <begin position="361"/>
        <end position="757"/>
    </location>
</feature>
<dbReference type="InterPro" id="IPR013783">
    <property type="entry name" value="Ig-like_fold"/>
</dbReference>
<sequence length="840" mass="89465">MNLSRPWIRAVVASCATACLVAGGSAAFAAPPHAGPFAGDVPPEGVPQLEQMDRGLVALSGPDGVSLSWRLLGSEAHGSTATGITGPDFVVSRDGVEIATVSTTTDFLDASGTSDSRYTVTPVVNGIAGAASDAITPVEGDHLSVPLQKPADGVTPKGEAYTYSANDTSPADVDGDGDYELVVKWDPSNSKDVSQVGYTGEVFLDTYELDGTLLNRISLGRNIRAGAHYSEPLAYDFDGDGRSEILVKTAPGTKSTTFGADGSVADEAFVTLPAADVAEGVTHDDDYRLSNADYRAHLVQMFMGWSERTEVVSGQWPATLEEAWGAPVTHEYPLSEADAEELVSYFFDVYAPSRSARNVLSNFEGFILDGPEYLTVFDGLTGKELETIPYHPGRGDDGLLWGDYAMARIEPGNRVDRFLAGVAYLDGDKPSAILGRGYYTRTTIAAVDWDGEYLTERWFVDSGHAPMTNPFNDGPHGRDGADPVFGSITTQGFHSLSAADVDDDGRHEVVYGSATIDDDGSLLYSSTDVMPPQSAAPGTTARLGHGDAMHVTDIDPNRPGLEIFTVHEGAASAPYGYALRDAATGDVIYGDYTGKDTGRGMIGDVDPNTPGLETWATRLRAADGTELGASTLGTNQSIRWAGDLTTQIVDGAGDKDVTVSDLVHGRMLTATGTRSNNGTKGNPSLVADILGDWREELVVRTADSSALNIYVSTDPSQHKLPTLMHDVQYRAETARQQTTYNQPAYTGFYLASDTDFAKVPLLTVETTPRAPQFRDRPGSAKDEVKVFATPGIAWYVNGERVTAPNGTVAIRDEAEVVAVPTAWYRIADGAQTRWTESVTG</sequence>
<evidence type="ECO:0000259" key="3">
    <source>
        <dbReference type="Pfam" id="PF21348"/>
    </source>
</evidence>
<feature type="domain" description="Rhamnogalacturonan I lyase beta-sheet" evidence="2">
    <location>
        <begin position="48"/>
        <end position="136"/>
    </location>
</feature>
<dbReference type="InterPro" id="IPR034641">
    <property type="entry name" value="RGL11"/>
</dbReference>
<feature type="chain" id="PRO_5037627135" evidence="1">
    <location>
        <begin position="30"/>
        <end position="840"/>
    </location>
</feature>
<dbReference type="Gene3D" id="2.60.40.10">
    <property type="entry name" value="Immunoglobulins"/>
    <property type="match status" value="1"/>
</dbReference>
<reference evidence="4" key="1">
    <citation type="submission" date="2021-03" db="EMBL/GenBank/DDBJ databases">
        <title>Microbacterium sp. nov., a novel actinobacterium isolated from cow dung.</title>
        <authorList>
            <person name="Zhang L."/>
        </authorList>
    </citation>
    <scope>NUCLEOTIDE SEQUENCE</scope>
    <source>
        <strain evidence="4">NEAU-LLB</strain>
    </source>
</reference>
<dbReference type="InterPro" id="IPR041624">
    <property type="entry name" value="RGI_lyase"/>
</dbReference>
<dbReference type="InterPro" id="IPR028994">
    <property type="entry name" value="Integrin_alpha_N"/>
</dbReference>
<dbReference type="AlphaFoldDB" id="A0A939QJR0"/>
<accession>A0A939QJR0</accession>
<keyword evidence="4" id="KW-0456">Lyase</keyword>
<dbReference type="Proteomes" id="UP000680132">
    <property type="component" value="Unassembled WGS sequence"/>
</dbReference>
<evidence type="ECO:0000313" key="4">
    <source>
        <dbReference type="EMBL" id="MBO3664177.1"/>
    </source>
</evidence>
<dbReference type="PANTHER" id="PTHR43118:SF1">
    <property type="entry name" value="RHAMNOGALACTURONAN LYASE (EUROFUNG)"/>
    <property type="match status" value="1"/>
</dbReference>
<protein>
    <submittedName>
        <fullName evidence="4">Rhamnogalacturonan lyase</fullName>
    </submittedName>
</protein>
<evidence type="ECO:0000313" key="5">
    <source>
        <dbReference type="Proteomes" id="UP000680132"/>
    </source>
</evidence>
<dbReference type="EMBL" id="JAGFOA010000004">
    <property type="protein sequence ID" value="MBO3664177.1"/>
    <property type="molecule type" value="Genomic_DNA"/>
</dbReference>
<gene>
    <name evidence="4" type="ORF">J5V96_11725</name>
</gene>
<dbReference type="GO" id="GO:0016829">
    <property type="term" value="F:lyase activity"/>
    <property type="evidence" value="ECO:0007669"/>
    <property type="project" value="UniProtKB-KW"/>
</dbReference>
<dbReference type="CDD" id="cd10318">
    <property type="entry name" value="RGL11"/>
    <property type="match status" value="1"/>
</dbReference>
<evidence type="ECO:0000256" key="1">
    <source>
        <dbReference type="SAM" id="SignalP"/>
    </source>
</evidence>
<dbReference type="PANTHER" id="PTHR43118">
    <property type="entry name" value="RHAMNOGALACTURONAN LYASE (EUROFUNG)"/>
    <property type="match status" value="1"/>
</dbReference>
<evidence type="ECO:0000259" key="2">
    <source>
        <dbReference type="Pfam" id="PF18370"/>
    </source>
</evidence>
<dbReference type="RefSeq" id="WP_208503968.1">
    <property type="nucleotide sequence ID" value="NZ_JAGFOA010000004.1"/>
</dbReference>
<dbReference type="Pfam" id="PF18370">
    <property type="entry name" value="RGI_lyase"/>
    <property type="match status" value="1"/>
</dbReference>
<keyword evidence="5" id="KW-1185">Reference proteome</keyword>
<keyword evidence="1" id="KW-0732">Signal</keyword>
<name>A0A939QJR0_9MICO</name>
<feature type="signal peptide" evidence="1">
    <location>
        <begin position="1"/>
        <end position="29"/>
    </location>
</feature>
<feature type="domain" description="Rhamnogalacturonan lyase family 11 C-terminal" evidence="3">
    <location>
        <begin position="143"/>
        <end position="257"/>
    </location>
</feature>
<dbReference type="Pfam" id="PF21348">
    <property type="entry name" value="RGL11_C"/>
    <property type="match status" value="2"/>
</dbReference>
<proteinExistence type="predicted"/>
<dbReference type="InterPro" id="IPR049366">
    <property type="entry name" value="RGL11_C"/>
</dbReference>
<comment type="caution">
    <text evidence="4">The sequence shown here is derived from an EMBL/GenBank/DDBJ whole genome shotgun (WGS) entry which is preliminary data.</text>
</comment>
<dbReference type="SUPFAM" id="SSF69318">
    <property type="entry name" value="Integrin alpha N-terminal domain"/>
    <property type="match status" value="1"/>
</dbReference>
<organism evidence="4 5">
    <name type="scientific">Microbacterium stercoris</name>
    <dbReference type="NCBI Taxonomy" id="2820289"/>
    <lineage>
        <taxon>Bacteria</taxon>
        <taxon>Bacillati</taxon>
        <taxon>Actinomycetota</taxon>
        <taxon>Actinomycetes</taxon>
        <taxon>Micrococcales</taxon>
        <taxon>Microbacteriaceae</taxon>
        <taxon>Microbacterium</taxon>
    </lineage>
</organism>